<reference evidence="1 2" key="1">
    <citation type="submission" date="2019-08" db="EMBL/GenBank/DDBJ databases">
        <title>Seonamhaeicola sediminis sp. nov., isolated from marine sediment.</title>
        <authorList>
            <person name="Cao W.R."/>
        </authorList>
    </citation>
    <scope>NUCLEOTIDE SEQUENCE [LARGE SCALE GENOMIC DNA]</scope>
    <source>
        <strain evidence="1 2">B011</strain>
    </source>
</reference>
<evidence type="ECO:0000313" key="2">
    <source>
        <dbReference type="Proteomes" id="UP000323930"/>
    </source>
</evidence>
<evidence type="ECO:0000313" key="1">
    <source>
        <dbReference type="EMBL" id="TYA84063.1"/>
    </source>
</evidence>
<name>A0A5D0IJK8_9FLAO</name>
<sequence>MTKQEVDTFEKLQAQLQGLHNEISVLSKKSQNDALNKFKLKFVNQILVDANKLLGSSYRPFNDFEIFEDEDMPTNSDVAMMLTQYINCFEKLRSDNVKKQDSYPQHWFWIVNGKLSDIRTVMPKIIKEK</sequence>
<organism evidence="1 2">
    <name type="scientific">Seonamhaeicola marinus</name>
    <dbReference type="NCBI Taxonomy" id="1912246"/>
    <lineage>
        <taxon>Bacteria</taxon>
        <taxon>Pseudomonadati</taxon>
        <taxon>Bacteroidota</taxon>
        <taxon>Flavobacteriia</taxon>
        <taxon>Flavobacteriales</taxon>
        <taxon>Flavobacteriaceae</taxon>
    </lineage>
</organism>
<accession>A0A5D0IJK8</accession>
<dbReference type="OrthoDB" id="8564023at2"/>
<dbReference type="Proteomes" id="UP000323930">
    <property type="component" value="Unassembled WGS sequence"/>
</dbReference>
<dbReference type="AlphaFoldDB" id="A0A5D0IJK8"/>
<keyword evidence="2" id="KW-1185">Reference proteome</keyword>
<gene>
    <name evidence="1" type="ORF">FUA24_05270</name>
</gene>
<dbReference type="EMBL" id="VSDQ01000409">
    <property type="protein sequence ID" value="TYA84063.1"/>
    <property type="molecule type" value="Genomic_DNA"/>
</dbReference>
<protein>
    <submittedName>
        <fullName evidence="1">Uncharacterized protein</fullName>
    </submittedName>
</protein>
<comment type="caution">
    <text evidence="1">The sequence shown here is derived from an EMBL/GenBank/DDBJ whole genome shotgun (WGS) entry which is preliminary data.</text>
</comment>
<dbReference type="RefSeq" id="WP_148540317.1">
    <property type="nucleotide sequence ID" value="NZ_VSDQ01000409.1"/>
</dbReference>
<proteinExistence type="predicted"/>